<comment type="caution">
    <text evidence="2">The sequence shown here is derived from an EMBL/GenBank/DDBJ whole genome shotgun (WGS) entry which is preliminary data.</text>
</comment>
<dbReference type="SUPFAM" id="SSF51126">
    <property type="entry name" value="Pectin lyase-like"/>
    <property type="match status" value="1"/>
</dbReference>
<dbReference type="Proteomes" id="UP000249819">
    <property type="component" value="Unassembled WGS sequence"/>
</dbReference>
<name>A0A327VN44_9BACT</name>
<dbReference type="InterPro" id="IPR012334">
    <property type="entry name" value="Pectin_lyas_fold"/>
</dbReference>
<protein>
    <recommendedName>
        <fullName evidence="4">Pectate lyase-like protein</fullName>
    </recommendedName>
</protein>
<dbReference type="EMBL" id="QLMA01000008">
    <property type="protein sequence ID" value="RAJ76741.1"/>
    <property type="molecule type" value="Genomic_DNA"/>
</dbReference>
<dbReference type="OrthoDB" id="5488826at2"/>
<accession>A0A327VN44</accession>
<dbReference type="Gene3D" id="2.160.20.10">
    <property type="entry name" value="Single-stranded right-handed beta-helix, Pectin lyase-like"/>
    <property type="match status" value="1"/>
</dbReference>
<evidence type="ECO:0000313" key="2">
    <source>
        <dbReference type="EMBL" id="RAJ76741.1"/>
    </source>
</evidence>
<gene>
    <name evidence="2" type="ORF">CLV59_108262</name>
</gene>
<feature type="signal peptide" evidence="1">
    <location>
        <begin position="1"/>
        <end position="25"/>
    </location>
</feature>
<dbReference type="InterPro" id="IPR011050">
    <property type="entry name" value="Pectin_lyase_fold/virulence"/>
</dbReference>
<evidence type="ECO:0000313" key="3">
    <source>
        <dbReference type="Proteomes" id="UP000249819"/>
    </source>
</evidence>
<evidence type="ECO:0008006" key="4">
    <source>
        <dbReference type="Google" id="ProtNLM"/>
    </source>
</evidence>
<reference evidence="2 3" key="1">
    <citation type="submission" date="2018-06" db="EMBL/GenBank/DDBJ databases">
        <title>Genomic Encyclopedia of Archaeal and Bacterial Type Strains, Phase II (KMG-II): from individual species to whole genera.</title>
        <authorList>
            <person name="Goeker M."/>
        </authorList>
    </citation>
    <scope>NUCLEOTIDE SEQUENCE [LARGE SCALE GENOMIC DNA]</scope>
    <source>
        <strain evidence="2 3">DSM 29821</strain>
    </source>
</reference>
<evidence type="ECO:0000256" key="1">
    <source>
        <dbReference type="SAM" id="SignalP"/>
    </source>
</evidence>
<keyword evidence="3" id="KW-1185">Reference proteome</keyword>
<keyword evidence="1" id="KW-0732">Signal</keyword>
<dbReference type="RefSeq" id="WP_111594445.1">
    <property type="nucleotide sequence ID" value="NZ_QLMA01000008.1"/>
</dbReference>
<sequence>MKNRFTKNLLRSCCIGFLLPLSTHAQQWVSLDAKGKLKYDYSSRGDRIPDFSYAGYKGGGVAIPDIPATITLQPISGDNSAAIQAAIDKVAAMPLKNGFRGKVLLSPGNYECQQTIQIQASGIVLAGSGSGENGTVLQLSGAPHMAVVIKGKPSYTNNGPSQLVTDAYIPAGAMKLQVQNGQGFRSGDTVRITKPVTPQWVKFMGMDDLVRDGKPQTWISGELTTDRIITAVKGNTLQLDVPLTDSYDAVYTSPAGTMVEKISTTGELSNCGIMNFRMVSPSQTGTINERHHQAFFIGGITDAWATNIQVFNTINSITLTGRRITLDSIAIYHDDKTIGAAKPADISTNGPQQLVKNCYIKGANVFYIATGAKVTGPIVIMDCLFEGGGWIQPHQRWATGLLVDNCKVPGGGIDFMNRGEMGSGHGWSIGWSVAWNSSATSFLNQQPPGAMNWMFGCIGAQRKEARPFDKSPLLPEGIYVSHDHPVQPLSLYKQQLLERLGKK</sequence>
<proteinExistence type="predicted"/>
<feature type="chain" id="PRO_5016260480" description="Pectate lyase-like protein" evidence="1">
    <location>
        <begin position="26"/>
        <end position="503"/>
    </location>
</feature>
<dbReference type="AlphaFoldDB" id="A0A327VN44"/>
<organism evidence="2 3">
    <name type="scientific">Chitinophaga dinghuensis</name>
    <dbReference type="NCBI Taxonomy" id="1539050"/>
    <lineage>
        <taxon>Bacteria</taxon>
        <taxon>Pseudomonadati</taxon>
        <taxon>Bacteroidota</taxon>
        <taxon>Chitinophagia</taxon>
        <taxon>Chitinophagales</taxon>
        <taxon>Chitinophagaceae</taxon>
        <taxon>Chitinophaga</taxon>
    </lineage>
</organism>